<keyword evidence="2" id="KW-1185">Reference proteome</keyword>
<dbReference type="Proteomes" id="UP001139971">
    <property type="component" value="Unassembled WGS sequence"/>
</dbReference>
<dbReference type="InterPro" id="IPR011009">
    <property type="entry name" value="Kinase-like_dom_sf"/>
</dbReference>
<comment type="caution">
    <text evidence="1">The sequence shown here is derived from an EMBL/GenBank/DDBJ whole genome shotgun (WGS) entry which is preliminary data.</text>
</comment>
<sequence length="225" mass="26639">MQDSEEQRELLKADTFGHIERVQRGDVRFVRRDTRSAHWLLRWAARFAARHEARGLERVRGVEGVPQLIAFDGAVLERSYLDGKPMQDAQPRDPKWFRDAHRLVKALRARGLAHNDLAKEPNWLVRGDGRPGLVDFQICWISRRRGAWFRMLAREDVRHLLKHKRTYCPDALTPVERRLLARRSWLARAWKATGKRVYKFIARRWFGYWDDDGGALRVRRTPRDP</sequence>
<gene>
    <name evidence="1" type="ORF">OD750_014590</name>
</gene>
<name>A0A9X4BK19_9GAMM</name>
<evidence type="ECO:0000313" key="2">
    <source>
        <dbReference type="Proteomes" id="UP001139971"/>
    </source>
</evidence>
<dbReference type="GO" id="GO:0004674">
    <property type="term" value="F:protein serine/threonine kinase activity"/>
    <property type="evidence" value="ECO:0007669"/>
    <property type="project" value="UniProtKB-KW"/>
</dbReference>
<evidence type="ECO:0000313" key="1">
    <source>
        <dbReference type="EMBL" id="MDC8013767.1"/>
    </source>
</evidence>
<proteinExistence type="predicted"/>
<keyword evidence="1" id="KW-0723">Serine/threonine-protein kinase</keyword>
<keyword evidence="1" id="KW-0418">Kinase</keyword>
<protein>
    <submittedName>
        <fullName evidence="1">Serine/threonine protein kinase</fullName>
    </submittedName>
</protein>
<dbReference type="SUPFAM" id="SSF56112">
    <property type="entry name" value="Protein kinase-like (PK-like)"/>
    <property type="match status" value="1"/>
</dbReference>
<dbReference type="EMBL" id="JAOVZO020000018">
    <property type="protein sequence ID" value="MDC8013767.1"/>
    <property type="molecule type" value="Genomic_DNA"/>
</dbReference>
<keyword evidence="1" id="KW-0808">Transferase</keyword>
<dbReference type="RefSeq" id="WP_263541415.1">
    <property type="nucleotide sequence ID" value="NZ_JAOVZO020000018.1"/>
</dbReference>
<dbReference type="AlphaFoldDB" id="A0A9X4BK19"/>
<accession>A0A9X4BK19</accession>
<organism evidence="1 2">
    <name type="scientific">Tahibacter soli</name>
    <dbReference type="NCBI Taxonomy" id="2983605"/>
    <lineage>
        <taxon>Bacteria</taxon>
        <taxon>Pseudomonadati</taxon>
        <taxon>Pseudomonadota</taxon>
        <taxon>Gammaproteobacteria</taxon>
        <taxon>Lysobacterales</taxon>
        <taxon>Rhodanobacteraceae</taxon>
        <taxon>Tahibacter</taxon>
    </lineage>
</organism>
<reference evidence="1" key="1">
    <citation type="submission" date="2023-02" db="EMBL/GenBank/DDBJ databases">
        <title>Tahibacter soli sp. nov. isolated from soil.</title>
        <authorList>
            <person name="Baek J.H."/>
            <person name="Lee J.K."/>
            <person name="Choi D.G."/>
            <person name="Jeon C.O."/>
        </authorList>
    </citation>
    <scope>NUCLEOTIDE SEQUENCE</scope>
    <source>
        <strain evidence="1">BL</strain>
    </source>
</reference>